<reference evidence="1 2" key="1">
    <citation type="submission" date="2016-05" db="EMBL/GenBank/DDBJ databases">
        <title>Genomic and physiological characterization of Planctopirus sp. isolated from fresh water lake.</title>
        <authorList>
            <person name="Subhash Y."/>
            <person name="Ramana C."/>
        </authorList>
    </citation>
    <scope>NUCLEOTIDE SEQUENCE [LARGE SCALE GENOMIC DNA]</scope>
    <source>
        <strain evidence="1 2">JC280</strain>
    </source>
</reference>
<evidence type="ECO:0000313" key="2">
    <source>
        <dbReference type="Proteomes" id="UP000094828"/>
    </source>
</evidence>
<sequence length="64" mass="7053">MPEAEECTLPGFIPAGKPTTGIESHIMIELPLSSMTIGVRVVCGRFVGEAFKQVKMFRQEVPNF</sequence>
<protein>
    <submittedName>
        <fullName evidence="1">Uncharacterized protein</fullName>
    </submittedName>
</protein>
<dbReference type="Proteomes" id="UP000094828">
    <property type="component" value="Unassembled WGS sequence"/>
</dbReference>
<organism evidence="1 2">
    <name type="scientific">Planctopirus hydrillae</name>
    <dbReference type="NCBI Taxonomy" id="1841610"/>
    <lineage>
        <taxon>Bacteria</taxon>
        <taxon>Pseudomonadati</taxon>
        <taxon>Planctomycetota</taxon>
        <taxon>Planctomycetia</taxon>
        <taxon>Planctomycetales</taxon>
        <taxon>Planctomycetaceae</taxon>
        <taxon>Planctopirus</taxon>
    </lineage>
</organism>
<dbReference type="EMBL" id="LYDR01000043">
    <property type="protein sequence ID" value="ODA34216.1"/>
    <property type="molecule type" value="Genomic_DNA"/>
</dbReference>
<name>A0A1C3ELV8_9PLAN</name>
<dbReference type="AlphaFoldDB" id="A0A1C3ELV8"/>
<evidence type="ECO:0000313" key="1">
    <source>
        <dbReference type="EMBL" id="ODA34216.1"/>
    </source>
</evidence>
<comment type="caution">
    <text evidence="1">The sequence shown here is derived from an EMBL/GenBank/DDBJ whole genome shotgun (WGS) entry which is preliminary data.</text>
</comment>
<keyword evidence="2" id="KW-1185">Reference proteome</keyword>
<proteinExistence type="predicted"/>
<gene>
    <name evidence="1" type="ORF">A6X21_17780</name>
</gene>
<accession>A0A1C3ELV8</accession>